<name>A0A347WGY3_9PROT</name>
<keyword evidence="2" id="KW-1185">Reference proteome</keyword>
<dbReference type="EMBL" id="CP023039">
    <property type="protein sequence ID" value="AXY24126.1"/>
    <property type="molecule type" value="Genomic_DNA"/>
</dbReference>
<organism evidence="1 2">
    <name type="scientific">Komagataeibacter saccharivorans</name>
    <dbReference type="NCBI Taxonomy" id="265959"/>
    <lineage>
        <taxon>Bacteria</taxon>
        <taxon>Pseudomonadati</taxon>
        <taxon>Pseudomonadota</taxon>
        <taxon>Alphaproteobacteria</taxon>
        <taxon>Acetobacterales</taxon>
        <taxon>Acetobacteraceae</taxon>
        <taxon>Komagataeibacter</taxon>
    </lineage>
</organism>
<sequence length="128" mass="14453">MFRQYHAGRWFSPGDNPLRVGPIAAGSIYRLPASLRCGAVERWIVEAFLNGVQTAARRDPATGRWEDRFISGRSDRAVIRRLSDGYRQEIPVRVLLACDAQQGVSAYPRLPDVRRFHAHWRAGASSHP</sequence>
<protein>
    <submittedName>
        <fullName evidence="1">Uncharacterized protein</fullName>
    </submittedName>
</protein>
<dbReference type="AlphaFoldDB" id="A0A347WGY3"/>
<dbReference type="Proteomes" id="UP000264120">
    <property type="component" value="Plasmid unnamed3"/>
</dbReference>
<evidence type="ECO:0000313" key="2">
    <source>
        <dbReference type="Proteomes" id="UP000264120"/>
    </source>
</evidence>
<proteinExistence type="predicted"/>
<dbReference type="OrthoDB" id="7220132at2"/>
<accession>A0A347WGY3</accession>
<gene>
    <name evidence="1" type="ORF">CD178_03382</name>
</gene>
<dbReference type="RefSeq" id="WP_118963855.1">
    <property type="nucleotide sequence ID" value="NZ_CP023039.1"/>
</dbReference>
<evidence type="ECO:0000313" key="1">
    <source>
        <dbReference type="EMBL" id="AXY24126.1"/>
    </source>
</evidence>
<keyword evidence="1" id="KW-0614">Plasmid</keyword>
<reference evidence="1 2" key="1">
    <citation type="submission" date="2017-08" db="EMBL/GenBank/DDBJ databases">
        <title>Complete genome sequence of Gluconacetobacter saccharivorans CV1 isolated from Fermented Vinegar.</title>
        <authorList>
            <person name="Kim S.-Y."/>
        </authorList>
    </citation>
    <scope>NUCLEOTIDE SEQUENCE [LARGE SCALE GENOMIC DNA]</scope>
    <source>
        <strain evidence="1 2">CV1</strain>
        <plasmid evidence="1 2">unnamed3</plasmid>
    </source>
</reference>
<dbReference type="KEGG" id="ksc:CD178_03382"/>
<geneLocation type="plasmid" evidence="1 2">
    <name>unnamed3</name>
</geneLocation>